<dbReference type="AlphaFoldDB" id="A0A7X9P0L9"/>
<protein>
    <submittedName>
        <fullName evidence="2">PorT family protein</fullName>
    </submittedName>
</protein>
<accession>A0A7X9P0L9</accession>
<dbReference type="RefSeq" id="WP_169655035.1">
    <property type="nucleotide sequence ID" value="NZ_JABANE010000006.1"/>
</dbReference>
<keyword evidence="1" id="KW-0732">Signal</keyword>
<feature type="signal peptide" evidence="1">
    <location>
        <begin position="1"/>
        <end position="19"/>
    </location>
</feature>
<organism evidence="2 3">
    <name type="scientific">Flammeovirga aprica JL-4</name>
    <dbReference type="NCBI Taxonomy" id="694437"/>
    <lineage>
        <taxon>Bacteria</taxon>
        <taxon>Pseudomonadati</taxon>
        <taxon>Bacteroidota</taxon>
        <taxon>Cytophagia</taxon>
        <taxon>Cytophagales</taxon>
        <taxon>Flammeovirgaceae</taxon>
        <taxon>Flammeovirga</taxon>
    </lineage>
</organism>
<comment type="caution">
    <text evidence="2">The sequence shown here is derived from an EMBL/GenBank/DDBJ whole genome shotgun (WGS) entry which is preliminary data.</text>
</comment>
<evidence type="ECO:0000313" key="3">
    <source>
        <dbReference type="Proteomes" id="UP000576082"/>
    </source>
</evidence>
<dbReference type="EMBL" id="JABANE010000006">
    <property type="protein sequence ID" value="NME67018.1"/>
    <property type="molecule type" value="Genomic_DNA"/>
</dbReference>
<reference evidence="2 3" key="1">
    <citation type="submission" date="2020-04" db="EMBL/GenBank/DDBJ databases">
        <title>Flammeovirga sp. SR4, a novel species isolated from seawater.</title>
        <authorList>
            <person name="Wang X."/>
        </authorList>
    </citation>
    <scope>NUCLEOTIDE SEQUENCE [LARGE SCALE GENOMIC DNA]</scope>
    <source>
        <strain evidence="2 3">ATCC 23126</strain>
    </source>
</reference>
<evidence type="ECO:0000313" key="2">
    <source>
        <dbReference type="EMBL" id="NME67018.1"/>
    </source>
</evidence>
<evidence type="ECO:0000256" key="1">
    <source>
        <dbReference type="SAM" id="SignalP"/>
    </source>
</evidence>
<name>A0A7X9P0L9_9BACT</name>
<feature type="chain" id="PRO_5030513058" evidence="1">
    <location>
        <begin position="20"/>
        <end position="231"/>
    </location>
</feature>
<gene>
    <name evidence="2" type="ORF">HHU12_03475</name>
</gene>
<keyword evidence="3" id="KW-1185">Reference proteome</keyword>
<proteinExistence type="predicted"/>
<dbReference type="Proteomes" id="UP000576082">
    <property type="component" value="Unassembled WGS sequence"/>
</dbReference>
<sequence>MKKINLFFCFLFFSLYSYGQNIPGNFYVDFGATMWQDDKGLELETQSRSISLAYMYELVLDKNGQFTFNPGVGYTADNLFFKQGKTLVNDGSNTVPVDPNPAHGTRISTRKSKIVGNYLDIPLEFRFRNHPGRNAFRLAIGAKLSMLVDSHTKVKYEDQNGDVRVSKDKGDFNMNFFKAGLVGRIGYGWINFFCYYGLTNTFESGKLLNTDGTAFTGTDRPITIGITVSNF</sequence>